<feature type="region of interest" description="Disordered" evidence="1">
    <location>
        <begin position="83"/>
        <end position="116"/>
    </location>
</feature>
<evidence type="ECO:0000256" key="1">
    <source>
        <dbReference type="SAM" id="MobiDB-lite"/>
    </source>
</evidence>
<evidence type="ECO:0000313" key="3">
    <source>
        <dbReference type="Proteomes" id="UP000669179"/>
    </source>
</evidence>
<dbReference type="RefSeq" id="WP_208261647.1">
    <property type="nucleotide sequence ID" value="NZ_JAGEOJ010000021.1"/>
</dbReference>
<dbReference type="AlphaFoldDB" id="A0A939TER9"/>
<dbReference type="EMBL" id="JAGEOJ010000021">
    <property type="protein sequence ID" value="MBO2453640.1"/>
    <property type="molecule type" value="Genomic_DNA"/>
</dbReference>
<comment type="caution">
    <text evidence="2">The sequence shown here is derived from an EMBL/GenBank/DDBJ whole genome shotgun (WGS) entry which is preliminary data.</text>
</comment>
<reference evidence="2" key="1">
    <citation type="submission" date="2021-03" db="EMBL/GenBank/DDBJ databases">
        <authorList>
            <person name="Kanchanasin P."/>
            <person name="Saeng-In P."/>
            <person name="Phongsopitanun W."/>
            <person name="Yuki M."/>
            <person name="Kudo T."/>
            <person name="Ohkuma M."/>
            <person name="Tanasupawat S."/>
        </authorList>
    </citation>
    <scope>NUCLEOTIDE SEQUENCE</scope>
    <source>
        <strain evidence="2">GKU 128</strain>
    </source>
</reference>
<gene>
    <name evidence="2" type="ORF">J4573_41585</name>
</gene>
<organism evidence="2 3">
    <name type="scientific">Actinomadura barringtoniae</name>
    <dbReference type="NCBI Taxonomy" id="1427535"/>
    <lineage>
        <taxon>Bacteria</taxon>
        <taxon>Bacillati</taxon>
        <taxon>Actinomycetota</taxon>
        <taxon>Actinomycetes</taxon>
        <taxon>Streptosporangiales</taxon>
        <taxon>Thermomonosporaceae</taxon>
        <taxon>Actinomadura</taxon>
    </lineage>
</organism>
<keyword evidence="3" id="KW-1185">Reference proteome</keyword>
<name>A0A939TER9_9ACTN</name>
<proteinExistence type="predicted"/>
<feature type="compositionally biased region" description="Acidic residues" evidence="1">
    <location>
        <begin position="85"/>
        <end position="99"/>
    </location>
</feature>
<accession>A0A939TER9</accession>
<evidence type="ECO:0000313" key="2">
    <source>
        <dbReference type="EMBL" id="MBO2453640.1"/>
    </source>
</evidence>
<sequence length="116" mass="12716">MPAEVESADGGQNYYVRLDLRPFAPARVFCGTRPSDGERLWFYGDGSEWITEADEPHSITAALTWLKGKHAEAEAERTRLRAVLDLDEADPPGDDDGDDVPFAAEAEPEGAPLVRT</sequence>
<protein>
    <submittedName>
        <fullName evidence="2">Uncharacterized protein</fullName>
    </submittedName>
</protein>
<feature type="compositionally biased region" description="Low complexity" evidence="1">
    <location>
        <begin position="101"/>
        <end position="116"/>
    </location>
</feature>
<dbReference type="Proteomes" id="UP000669179">
    <property type="component" value="Unassembled WGS sequence"/>
</dbReference>